<dbReference type="InterPro" id="IPR050246">
    <property type="entry name" value="Class_II_FBP_aldolase"/>
</dbReference>
<dbReference type="PANTHER" id="PTHR30304:SF0">
    <property type="entry name" value="D-TAGATOSE-1,6-BISPHOSPHATE ALDOLASE SUBUNIT GATY-RELATED"/>
    <property type="match status" value="1"/>
</dbReference>
<accession>A0A139BR94</accession>
<organism evidence="2 3">
    <name type="scientific">Candidatus Gallionella acididurans</name>
    <dbReference type="NCBI Taxonomy" id="1796491"/>
    <lineage>
        <taxon>Bacteria</taxon>
        <taxon>Pseudomonadati</taxon>
        <taxon>Pseudomonadota</taxon>
        <taxon>Betaproteobacteria</taxon>
        <taxon>Nitrosomonadales</taxon>
        <taxon>Gallionellaceae</taxon>
        <taxon>Gallionella</taxon>
    </lineage>
</organism>
<sequence length="412" mass="44506">MKDMLQHAYRNGYAVGSFDLPSLDFLEAIVVAAESARAPVILSLAESHFNNFDFELAMSAVETAAHRAVVPVAIHLDHGANSDSAVKAIRLGCNGVMVDATHLSLGENLEITSAVVKMAHACGVAAEGKLGYVPDVEEEAERPHGVVSYTTPAEAKGFVERTGVDFLEVSIGTVHGQMNAKHKFDWSRLKEINAALGIPLAIRGGSGVTHEQFHKLITMGVAKINYNTALSDIAGDSIRSAAKSRAGGYSTLLAGVRAAVSSEVERCMRMWGSAGRAAEVMTQCRPWLNVERVVVYNASGLGGERLRVMEESQRQLSAIPGVREIQVGSVANKSTRYRHCWLIRFASTAVIESFNQHPVHVDFTDRLFRTAAADSLTADYLVASVEPDAIDFPFSCEVATPNTRPSLERVKI</sequence>
<dbReference type="PATRIC" id="fig|1796491.3.peg.2607"/>
<dbReference type="PANTHER" id="PTHR30304">
    <property type="entry name" value="D-TAGATOSE-1,6-BISPHOSPHATE ALDOLASE"/>
    <property type="match status" value="1"/>
</dbReference>
<dbReference type="SMART" id="SM00886">
    <property type="entry name" value="Dabb"/>
    <property type="match status" value="1"/>
</dbReference>
<dbReference type="CDD" id="cd00947">
    <property type="entry name" value="TBP_aldolase_IIB"/>
    <property type="match status" value="1"/>
</dbReference>
<dbReference type="InterPro" id="IPR013785">
    <property type="entry name" value="Aldolase_TIM"/>
</dbReference>
<gene>
    <name evidence="2" type="ORF">AWT59_2387</name>
</gene>
<dbReference type="Pfam" id="PF07876">
    <property type="entry name" value="Dabb"/>
    <property type="match status" value="1"/>
</dbReference>
<dbReference type="PROSITE" id="PS51502">
    <property type="entry name" value="S_R_A_B_BARREL"/>
    <property type="match status" value="1"/>
</dbReference>
<reference evidence="2 3" key="1">
    <citation type="submission" date="2016-02" db="EMBL/GenBank/DDBJ databases">
        <authorList>
            <person name="Wen L."/>
            <person name="He K."/>
            <person name="Yang H."/>
        </authorList>
    </citation>
    <scope>NUCLEOTIDE SEQUENCE [LARGE SCALE GENOMIC DNA]</scope>
    <source>
        <strain evidence="2">ShG14-8</strain>
    </source>
</reference>
<evidence type="ECO:0000259" key="1">
    <source>
        <dbReference type="PROSITE" id="PS51502"/>
    </source>
</evidence>
<dbReference type="Pfam" id="PF01116">
    <property type="entry name" value="F_bP_aldolase"/>
    <property type="match status" value="1"/>
</dbReference>
<dbReference type="GO" id="GO:0008270">
    <property type="term" value="F:zinc ion binding"/>
    <property type="evidence" value="ECO:0007669"/>
    <property type="project" value="InterPro"/>
</dbReference>
<feature type="domain" description="Stress-response A/B barrel" evidence="1">
    <location>
        <begin position="290"/>
        <end position="380"/>
    </location>
</feature>
<protein>
    <submittedName>
        <fullName evidence="2">Ketose-bisphosphate aldolase</fullName>
    </submittedName>
</protein>
<name>A0A139BR94_9PROT</name>
<dbReference type="SUPFAM" id="SSF51569">
    <property type="entry name" value="Aldolase"/>
    <property type="match status" value="1"/>
</dbReference>
<dbReference type="Gene3D" id="3.30.70.100">
    <property type="match status" value="1"/>
</dbReference>
<dbReference type="InterPro" id="IPR000771">
    <property type="entry name" value="FBA_II"/>
</dbReference>
<dbReference type="GO" id="GO:0009025">
    <property type="term" value="F:tagatose-bisphosphate aldolase activity"/>
    <property type="evidence" value="ECO:0007669"/>
    <property type="project" value="TreeGrafter"/>
</dbReference>
<dbReference type="AlphaFoldDB" id="A0A139BR94"/>
<dbReference type="EMBL" id="LSLI01000072">
    <property type="protein sequence ID" value="KXS31482.1"/>
    <property type="molecule type" value="Genomic_DNA"/>
</dbReference>
<evidence type="ECO:0000313" key="3">
    <source>
        <dbReference type="Proteomes" id="UP000070578"/>
    </source>
</evidence>
<dbReference type="Proteomes" id="UP000070578">
    <property type="component" value="Unassembled WGS sequence"/>
</dbReference>
<evidence type="ECO:0000313" key="2">
    <source>
        <dbReference type="EMBL" id="KXS31482.1"/>
    </source>
</evidence>
<dbReference type="GO" id="GO:0005829">
    <property type="term" value="C:cytosol"/>
    <property type="evidence" value="ECO:0007669"/>
    <property type="project" value="TreeGrafter"/>
</dbReference>
<proteinExistence type="predicted"/>
<dbReference type="InterPro" id="IPR013097">
    <property type="entry name" value="Dabb"/>
</dbReference>
<dbReference type="Gene3D" id="3.20.20.70">
    <property type="entry name" value="Aldolase class I"/>
    <property type="match status" value="1"/>
</dbReference>
<reference evidence="2 3" key="2">
    <citation type="submission" date="2016-03" db="EMBL/GenBank/DDBJ databases">
        <title>New uncultured bacterium of the family Gallionellaceae from acid mine drainage: description and reconstruction of genome based on metagenomic analysis of microbial community.</title>
        <authorList>
            <person name="Kadnikov V."/>
            <person name="Ivasenko D."/>
            <person name="Beletsky A."/>
            <person name="Mardanov A."/>
            <person name="Danilova E."/>
            <person name="Pimenov N."/>
            <person name="Karnachuk O."/>
            <person name="Ravin N."/>
        </authorList>
    </citation>
    <scope>NUCLEOTIDE SEQUENCE [LARGE SCALE GENOMIC DNA]</scope>
    <source>
        <strain evidence="2">ShG14-8</strain>
    </source>
</reference>
<dbReference type="InterPro" id="IPR011008">
    <property type="entry name" value="Dimeric_a/b-barrel"/>
</dbReference>
<dbReference type="GO" id="GO:0005975">
    <property type="term" value="P:carbohydrate metabolic process"/>
    <property type="evidence" value="ECO:0007669"/>
    <property type="project" value="InterPro"/>
</dbReference>
<comment type="caution">
    <text evidence="2">The sequence shown here is derived from an EMBL/GenBank/DDBJ whole genome shotgun (WGS) entry which is preliminary data.</text>
</comment>
<dbReference type="SUPFAM" id="SSF54909">
    <property type="entry name" value="Dimeric alpha+beta barrel"/>
    <property type="match status" value="1"/>
</dbReference>